<feature type="transmembrane region" description="Helical" evidence="1">
    <location>
        <begin position="37"/>
        <end position="55"/>
    </location>
</feature>
<evidence type="ECO:0000313" key="2">
    <source>
        <dbReference type="EMBL" id="CDG16982.1"/>
    </source>
</evidence>
<organism evidence="2 3">
    <name type="scientific">Xenorhabdus doucetiae</name>
    <dbReference type="NCBI Taxonomy" id="351671"/>
    <lineage>
        <taxon>Bacteria</taxon>
        <taxon>Pseudomonadati</taxon>
        <taxon>Pseudomonadota</taxon>
        <taxon>Gammaproteobacteria</taxon>
        <taxon>Enterobacterales</taxon>
        <taxon>Morganellaceae</taxon>
        <taxon>Xenorhabdus</taxon>
    </lineage>
</organism>
<proteinExistence type="predicted"/>
<dbReference type="EMBL" id="FO704550">
    <property type="protein sequence ID" value="CDG16982.1"/>
    <property type="molecule type" value="Genomic_DNA"/>
</dbReference>
<protein>
    <recommendedName>
        <fullName evidence="4">Apolipoprotein N-acyltransferase</fullName>
    </recommendedName>
</protein>
<reference evidence="2 3" key="1">
    <citation type="submission" date="2013-07" db="EMBL/GenBank/DDBJ databases">
        <authorList>
            <person name="Genoscope - CEA"/>
        </authorList>
    </citation>
    <scope>NUCLEOTIDE SEQUENCE [LARGE SCALE GENOMIC DNA]</scope>
    <source>
        <strain evidence="3">FRM16 / DSM 17909</strain>
    </source>
</reference>
<evidence type="ECO:0000313" key="3">
    <source>
        <dbReference type="Proteomes" id="UP000032721"/>
    </source>
</evidence>
<dbReference type="KEGG" id="xdo:XDD1_1283"/>
<name>A0A068QPK7_9GAMM</name>
<keyword evidence="1" id="KW-0812">Transmembrane</keyword>
<accession>A0A068QPK7</accession>
<keyword evidence="1" id="KW-1133">Transmembrane helix</keyword>
<dbReference type="AlphaFoldDB" id="A0A068QPK7"/>
<evidence type="ECO:0000256" key="1">
    <source>
        <dbReference type="SAM" id="Phobius"/>
    </source>
</evidence>
<dbReference type="HOGENOM" id="CLU_2921767_0_0_6"/>
<dbReference type="RefSeq" id="WP_167541611.1">
    <property type="nucleotide sequence ID" value="NZ_CAWMED010000001.1"/>
</dbReference>
<gene>
    <name evidence="2" type="ORF">XDD1_1283</name>
</gene>
<evidence type="ECO:0008006" key="4">
    <source>
        <dbReference type="Google" id="ProtNLM"/>
    </source>
</evidence>
<sequence length="61" mass="6870">MAAFSHSPGEPARKSFTRQVLEAKVTPATGLTPYFRFGNWPIWGASALFFIVALMKNRRKN</sequence>
<keyword evidence="1" id="KW-0472">Membrane</keyword>
<dbReference type="Proteomes" id="UP000032721">
    <property type="component" value="Chromosome"/>
</dbReference>